<dbReference type="Pfam" id="PF00096">
    <property type="entry name" value="zf-C2H2"/>
    <property type="match status" value="2"/>
</dbReference>
<dbReference type="PANTHER" id="PTHR23235">
    <property type="entry name" value="KRUEPPEL-LIKE TRANSCRIPTION FACTOR"/>
    <property type="match status" value="1"/>
</dbReference>
<sequence>MVKSEITVKVKGGRQLGSAAPIPVPLNNGERRIPIYKSALPMPLPTDYAQTIRGPVVSSHSSSSELHNEPKQSDRMTTKLAYTSFKRKRGQSMRRDTREVALGLHLRNREGSLGAKSESPAYEDPSHVASFGGVDSLYRAAQGEIPKKEIQKWLQGVNAYTLHRPVRKKFPTNREGDTVRISKAKLTFEKGYETNWTEELFTVSECVKRDPLVYRVKDLLGENIQGTFYAQELQKPMFVDEPQPGPSRAPMGFGYVETSLTPTNDHVCDVCKKTFSNKSNLKRHMKKHGDHANHACSKCSMKFYRIDKLQEHLKTHEKKKTYSCEQCDRLFSRMSELLHHKRVDHPAPSNHRVRQPRPLARNSRRNALDVFSSDFLTPSPAAKWDFLIFLQEIRQNMHDLLVEELQQRRAIKWYCVSKIRFSRETPDGDIEYCTPYFCSKVVIELDTSMIDDHIEQAFEKIKSSFDEFLENGSF</sequence>
<comment type="caution">
    <text evidence="7">The sequence shown here is derived from an EMBL/GenBank/DDBJ whole genome shotgun (WGS) entry which is preliminary data.</text>
</comment>
<dbReference type="PROSITE" id="PS50157">
    <property type="entry name" value="ZINC_FINGER_C2H2_2"/>
    <property type="match status" value="3"/>
</dbReference>
<dbReference type="GO" id="GO:0005634">
    <property type="term" value="C:nucleus"/>
    <property type="evidence" value="ECO:0007669"/>
    <property type="project" value="UniProtKB-ARBA"/>
</dbReference>
<evidence type="ECO:0000259" key="6">
    <source>
        <dbReference type="PROSITE" id="PS50157"/>
    </source>
</evidence>
<evidence type="ECO:0000313" key="8">
    <source>
        <dbReference type="Proteomes" id="UP001497382"/>
    </source>
</evidence>
<dbReference type="SMART" id="SM00355">
    <property type="entry name" value="ZnF_C2H2"/>
    <property type="match status" value="3"/>
</dbReference>
<feature type="region of interest" description="Disordered" evidence="5">
    <location>
        <begin position="55"/>
        <end position="76"/>
    </location>
</feature>
<name>A0AAV1ZKI2_9ARAC</name>
<evidence type="ECO:0000256" key="1">
    <source>
        <dbReference type="ARBA" id="ARBA00022723"/>
    </source>
</evidence>
<dbReference type="InterPro" id="IPR013087">
    <property type="entry name" value="Znf_C2H2_type"/>
</dbReference>
<dbReference type="GO" id="GO:0000981">
    <property type="term" value="F:DNA-binding transcription factor activity, RNA polymerase II-specific"/>
    <property type="evidence" value="ECO:0007669"/>
    <property type="project" value="TreeGrafter"/>
</dbReference>
<keyword evidence="3" id="KW-0862">Zinc</keyword>
<evidence type="ECO:0000313" key="7">
    <source>
        <dbReference type="EMBL" id="CAL1272260.1"/>
    </source>
</evidence>
<reference evidence="7 8" key="1">
    <citation type="submission" date="2024-04" db="EMBL/GenBank/DDBJ databases">
        <authorList>
            <person name="Rising A."/>
            <person name="Reimegard J."/>
            <person name="Sonavane S."/>
            <person name="Akerstrom W."/>
            <person name="Nylinder S."/>
            <person name="Hedman E."/>
            <person name="Kallberg Y."/>
        </authorList>
    </citation>
    <scope>NUCLEOTIDE SEQUENCE [LARGE SCALE GENOMIC DNA]</scope>
</reference>
<organism evidence="7 8">
    <name type="scientific">Larinioides sclopetarius</name>
    <dbReference type="NCBI Taxonomy" id="280406"/>
    <lineage>
        <taxon>Eukaryota</taxon>
        <taxon>Metazoa</taxon>
        <taxon>Ecdysozoa</taxon>
        <taxon>Arthropoda</taxon>
        <taxon>Chelicerata</taxon>
        <taxon>Arachnida</taxon>
        <taxon>Araneae</taxon>
        <taxon>Araneomorphae</taxon>
        <taxon>Entelegynae</taxon>
        <taxon>Araneoidea</taxon>
        <taxon>Araneidae</taxon>
        <taxon>Larinioides</taxon>
    </lineage>
</organism>
<dbReference type="InterPro" id="IPR036236">
    <property type="entry name" value="Znf_C2H2_sf"/>
</dbReference>
<proteinExistence type="predicted"/>
<evidence type="ECO:0000256" key="4">
    <source>
        <dbReference type="PROSITE-ProRule" id="PRU00042"/>
    </source>
</evidence>
<dbReference type="GO" id="GO:0008270">
    <property type="term" value="F:zinc ion binding"/>
    <property type="evidence" value="ECO:0007669"/>
    <property type="project" value="UniProtKB-KW"/>
</dbReference>
<evidence type="ECO:0000256" key="3">
    <source>
        <dbReference type="ARBA" id="ARBA00022833"/>
    </source>
</evidence>
<dbReference type="Gene3D" id="3.30.160.60">
    <property type="entry name" value="Classic Zinc Finger"/>
    <property type="match status" value="2"/>
</dbReference>
<feature type="domain" description="C2H2-type" evidence="6">
    <location>
        <begin position="322"/>
        <end position="356"/>
    </location>
</feature>
<keyword evidence="8" id="KW-1185">Reference proteome</keyword>
<feature type="compositionally biased region" description="Basic and acidic residues" evidence="5">
    <location>
        <begin position="66"/>
        <end position="76"/>
    </location>
</feature>
<dbReference type="PANTHER" id="PTHR23235:SF120">
    <property type="entry name" value="KRUPPEL-LIKE FACTOR 15"/>
    <property type="match status" value="1"/>
</dbReference>
<dbReference type="AlphaFoldDB" id="A0AAV1ZKI2"/>
<accession>A0AAV1ZKI2</accession>
<protein>
    <recommendedName>
        <fullName evidence="6">C2H2-type domain-containing protein</fullName>
    </recommendedName>
</protein>
<evidence type="ECO:0000256" key="5">
    <source>
        <dbReference type="SAM" id="MobiDB-lite"/>
    </source>
</evidence>
<gene>
    <name evidence="7" type="ORF">LARSCL_LOCUS6279</name>
</gene>
<feature type="domain" description="C2H2-type" evidence="6">
    <location>
        <begin position="266"/>
        <end position="293"/>
    </location>
</feature>
<dbReference type="FunFam" id="3.30.160.60:FF:000446">
    <property type="entry name" value="Zinc finger protein"/>
    <property type="match status" value="1"/>
</dbReference>
<evidence type="ECO:0000256" key="2">
    <source>
        <dbReference type="ARBA" id="ARBA00022771"/>
    </source>
</evidence>
<dbReference type="PROSITE" id="PS00028">
    <property type="entry name" value="ZINC_FINGER_C2H2_1"/>
    <property type="match status" value="3"/>
</dbReference>
<keyword evidence="2 4" id="KW-0863">Zinc-finger</keyword>
<dbReference type="GO" id="GO:0000978">
    <property type="term" value="F:RNA polymerase II cis-regulatory region sequence-specific DNA binding"/>
    <property type="evidence" value="ECO:0007669"/>
    <property type="project" value="TreeGrafter"/>
</dbReference>
<dbReference type="EMBL" id="CAXIEN010000059">
    <property type="protein sequence ID" value="CAL1272260.1"/>
    <property type="molecule type" value="Genomic_DNA"/>
</dbReference>
<dbReference type="Proteomes" id="UP001497382">
    <property type="component" value="Unassembled WGS sequence"/>
</dbReference>
<feature type="domain" description="C2H2-type" evidence="6">
    <location>
        <begin position="294"/>
        <end position="321"/>
    </location>
</feature>
<keyword evidence="1" id="KW-0479">Metal-binding</keyword>
<dbReference type="SUPFAM" id="SSF57667">
    <property type="entry name" value="beta-beta-alpha zinc fingers"/>
    <property type="match status" value="2"/>
</dbReference>